<evidence type="ECO:0000256" key="1">
    <source>
        <dbReference type="ARBA" id="ARBA00017378"/>
    </source>
</evidence>
<feature type="compositionally biased region" description="Low complexity" evidence="7">
    <location>
        <begin position="238"/>
        <end position="259"/>
    </location>
</feature>
<dbReference type="PRINTS" id="PR00335">
    <property type="entry name" value="KUPTAKETRKA"/>
</dbReference>
<keyword evidence="2" id="KW-0813">Transport</keyword>
<dbReference type="PANTHER" id="PTHR43833">
    <property type="entry name" value="POTASSIUM CHANNEL PROTEIN 2-RELATED-RELATED"/>
    <property type="match status" value="1"/>
</dbReference>
<dbReference type="Pfam" id="PF02080">
    <property type="entry name" value="TrkA_C"/>
    <property type="match status" value="1"/>
</dbReference>
<dbReference type="Gene3D" id="3.30.70.1450">
    <property type="entry name" value="Regulator of K+ conductance, C-terminal domain"/>
    <property type="match status" value="1"/>
</dbReference>
<evidence type="ECO:0000256" key="5">
    <source>
        <dbReference type="ARBA" id="ARBA00023027"/>
    </source>
</evidence>
<dbReference type="SUPFAM" id="SSF116726">
    <property type="entry name" value="TrkA C-terminal domain-like"/>
    <property type="match status" value="1"/>
</dbReference>
<dbReference type="Gene3D" id="3.40.50.720">
    <property type="entry name" value="NAD(P)-binding Rossmann-like Domain"/>
    <property type="match status" value="1"/>
</dbReference>
<reference evidence="10 11" key="1">
    <citation type="journal article" date="2024" name="Fungal Genet. Biol.">
        <title>The porcine skin microbiome exhibits broad fungal antagonism.</title>
        <authorList>
            <person name="De La Cruz K.F."/>
            <person name="Townsend E.C."/>
            <person name="Alex Cheong J.Z."/>
            <person name="Salamzade R."/>
            <person name="Liu A."/>
            <person name="Sandstrom S."/>
            <person name="Davila E."/>
            <person name="Huang L."/>
            <person name="Xu K.H."/>
            <person name="Wu S.Y."/>
            <person name="Meudt J.J."/>
            <person name="Shanmuganayagam D."/>
            <person name="Gibson A.L.F."/>
            <person name="Kalan L.R."/>
        </authorList>
    </citation>
    <scope>NUCLEOTIDE SEQUENCE [LARGE SCALE GENOMIC DNA]</scope>
    <source>
        <strain evidence="10 11">LK2625</strain>
    </source>
</reference>
<keyword evidence="11" id="KW-1185">Reference proteome</keyword>
<proteinExistence type="predicted"/>
<feature type="domain" description="RCK N-terminal" evidence="8">
    <location>
        <begin position="1"/>
        <end position="117"/>
    </location>
</feature>
<dbReference type="PROSITE" id="PS51202">
    <property type="entry name" value="RCK_C"/>
    <property type="match status" value="1"/>
</dbReference>
<dbReference type="InterPro" id="IPR006037">
    <property type="entry name" value="RCK_C"/>
</dbReference>
<evidence type="ECO:0000259" key="9">
    <source>
        <dbReference type="PROSITE" id="PS51202"/>
    </source>
</evidence>
<keyword evidence="6" id="KW-0406">Ion transport</keyword>
<evidence type="ECO:0000256" key="7">
    <source>
        <dbReference type="SAM" id="MobiDB-lite"/>
    </source>
</evidence>
<dbReference type="PANTHER" id="PTHR43833:SF5">
    <property type="entry name" value="TRK SYSTEM POTASSIUM UPTAKE PROTEIN TRKA"/>
    <property type="match status" value="1"/>
</dbReference>
<evidence type="ECO:0000313" key="11">
    <source>
        <dbReference type="Proteomes" id="UP001558481"/>
    </source>
</evidence>
<evidence type="ECO:0000256" key="4">
    <source>
        <dbReference type="ARBA" id="ARBA00022958"/>
    </source>
</evidence>
<dbReference type="Pfam" id="PF02254">
    <property type="entry name" value="TrkA_N"/>
    <property type="match status" value="1"/>
</dbReference>
<comment type="caution">
    <text evidence="10">The sequence shown here is derived from an EMBL/GenBank/DDBJ whole genome shotgun (WGS) entry which is preliminary data.</text>
</comment>
<keyword evidence="5" id="KW-0520">NAD</keyword>
<evidence type="ECO:0000256" key="2">
    <source>
        <dbReference type="ARBA" id="ARBA00022448"/>
    </source>
</evidence>
<protein>
    <recommendedName>
        <fullName evidence="1">Trk system potassium uptake protein TrkA</fullName>
    </recommendedName>
</protein>
<dbReference type="InterPro" id="IPR036721">
    <property type="entry name" value="RCK_C_sf"/>
</dbReference>
<feature type="region of interest" description="Disordered" evidence="7">
    <location>
        <begin position="223"/>
        <end position="259"/>
    </location>
</feature>
<name>A0ABV3UZW6_9MICC</name>
<dbReference type="RefSeq" id="WP_259915466.1">
    <property type="nucleotide sequence ID" value="NZ_JALXKX010000020.1"/>
</dbReference>
<evidence type="ECO:0000256" key="6">
    <source>
        <dbReference type="ARBA" id="ARBA00023065"/>
    </source>
</evidence>
<dbReference type="InterPro" id="IPR036291">
    <property type="entry name" value="NAD(P)-bd_dom_sf"/>
</dbReference>
<dbReference type="EMBL" id="JAYWLU010000001">
    <property type="protein sequence ID" value="MEX3593115.1"/>
    <property type="molecule type" value="Genomic_DNA"/>
</dbReference>
<dbReference type="PROSITE" id="PS51201">
    <property type="entry name" value="RCK_N"/>
    <property type="match status" value="1"/>
</dbReference>
<sequence length="259" mass="27580">MRVIVVGGGSVGSSIARELVSHGHEIVVIDATSEVIGRSNLRGTQWVVGDACDLEVLQRAKTEEADVVVAATGDDKANLVVSLLARSEFGVPRTVGRVNNPKNEWLFDDAWGVDVAVSTPRLMTALVEEAVEVGDVVRLLSLQTGGATLAAYTVPREHPVVASMVSQVPWPPEVALVAILRDGVPITPSGDDVLEGADELFFISTAEGEEQLRAMFTTAQDVPEVEVTEDRLEEAERAGSSSTRATTPTRTAERPSPTE</sequence>
<dbReference type="InterPro" id="IPR050721">
    <property type="entry name" value="Trk_Ktr_HKT_K-transport"/>
</dbReference>
<evidence type="ECO:0000256" key="3">
    <source>
        <dbReference type="ARBA" id="ARBA00022538"/>
    </source>
</evidence>
<accession>A0ABV3UZW6</accession>
<organism evidence="10 11">
    <name type="scientific">Kocuria carniphila</name>
    <dbReference type="NCBI Taxonomy" id="262208"/>
    <lineage>
        <taxon>Bacteria</taxon>
        <taxon>Bacillati</taxon>
        <taxon>Actinomycetota</taxon>
        <taxon>Actinomycetes</taxon>
        <taxon>Micrococcales</taxon>
        <taxon>Micrococcaceae</taxon>
        <taxon>Kocuria</taxon>
    </lineage>
</organism>
<evidence type="ECO:0000259" key="8">
    <source>
        <dbReference type="PROSITE" id="PS51201"/>
    </source>
</evidence>
<feature type="compositionally biased region" description="Basic and acidic residues" evidence="7">
    <location>
        <begin position="228"/>
        <end position="237"/>
    </location>
</feature>
<dbReference type="InterPro" id="IPR006036">
    <property type="entry name" value="K_uptake_TrkA"/>
</dbReference>
<gene>
    <name evidence="10" type="ORF">VVR66_00115</name>
</gene>
<dbReference type="InterPro" id="IPR003148">
    <property type="entry name" value="RCK_N"/>
</dbReference>
<dbReference type="SUPFAM" id="SSF51735">
    <property type="entry name" value="NAD(P)-binding Rossmann-fold domains"/>
    <property type="match status" value="1"/>
</dbReference>
<dbReference type="Proteomes" id="UP001558481">
    <property type="component" value="Unassembled WGS sequence"/>
</dbReference>
<feature type="domain" description="RCK C-terminal" evidence="9">
    <location>
        <begin position="137"/>
        <end position="218"/>
    </location>
</feature>
<keyword evidence="4" id="KW-0630">Potassium</keyword>
<evidence type="ECO:0000313" key="10">
    <source>
        <dbReference type="EMBL" id="MEX3593115.1"/>
    </source>
</evidence>
<keyword evidence="3" id="KW-0633">Potassium transport</keyword>